<protein>
    <recommendedName>
        <fullName evidence="4">HTH arsR-type domain-containing protein</fullName>
    </recommendedName>
</protein>
<dbReference type="InterPro" id="IPR018656">
    <property type="entry name" value="DUF2087"/>
</dbReference>
<reference evidence="5 6" key="1">
    <citation type="submission" date="2016-10" db="EMBL/GenBank/DDBJ databases">
        <authorList>
            <person name="de Groot N.N."/>
        </authorList>
    </citation>
    <scope>NUCLEOTIDE SEQUENCE [LARGE SCALE GENOMIC DNA]</scope>
    <source>
        <strain evidence="5 6">DSM 1283</strain>
    </source>
</reference>
<evidence type="ECO:0000256" key="2">
    <source>
        <dbReference type="ARBA" id="ARBA00023125"/>
    </source>
</evidence>
<evidence type="ECO:0000259" key="4">
    <source>
        <dbReference type="PROSITE" id="PS50987"/>
    </source>
</evidence>
<organism evidence="5 6">
    <name type="scientific">Anaerocolumna aminovalerica</name>
    <dbReference type="NCBI Taxonomy" id="1527"/>
    <lineage>
        <taxon>Bacteria</taxon>
        <taxon>Bacillati</taxon>
        <taxon>Bacillota</taxon>
        <taxon>Clostridia</taxon>
        <taxon>Lachnospirales</taxon>
        <taxon>Lachnospiraceae</taxon>
        <taxon>Anaerocolumna</taxon>
    </lineage>
</organism>
<dbReference type="NCBIfam" id="NF033788">
    <property type="entry name" value="HTH_metalloreg"/>
    <property type="match status" value="1"/>
</dbReference>
<dbReference type="Proteomes" id="UP000198806">
    <property type="component" value="Unassembled WGS sequence"/>
</dbReference>
<dbReference type="AlphaFoldDB" id="A0A1I5CV41"/>
<keyword evidence="1" id="KW-0805">Transcription regulation</keyword>
<evidence type="ECO:0000256" key="3">
    <source>
        <dbReference type="ARBA" id="ARBA00023163"/>
    </source>
</evidence>
<dbReference type="SMART" id="SM00418">
    <property type="entry name" value="HTH_ARSR"/>
    <property type="match status" value="1"/>
</dbReference>
<dbReference type="InterPro" id="IPR051081">
    <property type="entry name" value="HTH_MetalResp_TranReg"/>
</dbReference>
<dbReference type="EMBL" id="FOWD01000004">
    <property type="protein sequence ID" value="SFN90819.1"/>
    <property type="molecule type" value="Genomic_DNA"/>
</dbReference>
<evidence type="ECO:0000313" key="6">
    <source>
        <dbReference type="Proteomes" id="UP000198806"/>
    </source>
</evidence>
<feature type="domain" description="HTH arsR-type" evidence="4">
    <location>
        <begin position="1"/>
        <end position="90"/>
    </location>
</feature>
<keyword evidence="3" id="KW-0804">Transcription</keyword>
<dbReference type="CDD" id="cd00090">
    <property type="entry name" value="HTH_ARSR"/>
    <property type="match status" value="1"/>
</dbReference>
<name>A0A1I5CV41_9FIRM</name>
<dbReference type="InterPro" id="IPR036390">
    <property type="entry name" value="WH_DNA-bd_sf"/>
</dbReference>
<dbReference type="InterPro" id="IPR001845">
    <property type="entry name" value="HTH_ArsR_DNA-bd_dom"/>
</dbReference>
<dbReference type="GO" id="GO:0003700">
    <property type="term" value="F:DNA-binding transcription factor activity"/>
    <property type="evidence" value="ECO:0007669"/>
    <property type="project" value="InterPro"/>
</dbReference>
<keyword evidence="2" id="KW-0238">DNA-binding</keyword>
<dbReference type="Pfam" id="PF01022">
    <property type="entry name" value="HTH_5"/>
    <property type="match status" value="1"/>
</dbReference>
<dbReference type="InterPro" id="IPR036388">
    <property type="entry name" value="WH-like_DNA-bd_sf"/>
</dbReference>
<dbReference type="PROSITE" id="PS50987">
    <property type="entry name" value="HTH_ARSR_2"/>
    <property type="match status" value="1"/>
</dbReference>
<sequence>MKVDNVKLFKCLGDKSRLSILSNLINEPMYVELLAERLNLTPSTVSFHLKKMEEAGLVHSKKEQYYMIYEIDQQLLNMSLMDFVHQENSEEKKQREREEEYRNKVIGNFFQYGKLKSIPVQRKKARIVYEEILKAFEPNRKYTEREVNIIIADYHDDFCTIRRDMISENLLEREGNIYWVKGNNNKSSLQYYLL</sequence>
<dbReference type="PANTHER" id="PTHR33154:SF35">
    <property type="entry name" value="TRANSCRIPTIONAL REGULATOR, ARSR FAMILY"/>
    <property type="match status" value="1"/>
</dbReference>
<dbReference type="OrthoDB" id="9798835at2"/>
<evidence type="ECO:0000256" key="1">
    <source>
        <dbReference type="ARBA" id="ARBA00023015"/>
    </source>
</evidence>
<dbReference type="InterPro" id="IPR011991">
    <property type="entry name" value="ArsR-like_HTH"/>
</dbReference>
<proteinExistence type="predicted"/>
<dbReference type="SUPFAM" id="SSF46785">
    <property type="entry name" value="Winged helix' DNA-binding domain"/>
    <property type="match status" value="1"/>
</dbReference>
<keyword evidence="6" id="KW-1185">Reference proteome</keyword>
<gene>
    <name evidence="5" type="ORF">SAMN04489757_10437</name>
</gene>
<dbReference type="PANTHER" id="PTHR33154">
    <property type="entry name" value="TRANSCRIPTIONAL REGULATOR, ARSR FAMILY"/>
    <property type="match status" value="1"/>
</dbReference>
<dbReference type="GO" id="GO:0003677">
    <property type="term" value="F:DNA binding"/>
    <property type="evidence" value="ECO:0007669"/>
    <property type="project" value="UniProtKB-KW"/>
</dbReference>
<dbReference type="InterPro" id="IPR012318">
    <property type="entry name" value="HTH_CRP"/>
</dbReference>
<accession>A0A1I5CV41</accession>
<dbReference type="Gene3D" id="1.10.10.10">
    <property type="entry name" value="Winged helix-like DNA-binding domain superfamily/Winged helix DNA-binding domain"/>
    <property type="match status" value="1"/>
</dbReference>
<dbReference type="STRING" id="1527.SAMN04489757_10437"/>
<dbReference type="PRINTS" id="PR00778">
    <property type="entry name" value="HTHARSR"/>
</dbReference>
<evidence type="ECO:0000313" key="5">
    <source>
        <dbReference type="EMBL" id="SFN90819.1"/>
    </source>
</evidence>
<dbReference type="Pfam" id="PF09860">
    <property type="entry name" value="DUF2087"/>
    <property type="match status" value="1"/>
</dbReference>
<dbReference type="RefSeq" id="WP_091684360.1">
    <property type="nucleotide sequence ID" value="NZ_BAABFM010000079.1"/>
</dbReference>
<dbReference type="SMART" id="SM00419">
    <property type="entry name" value="HTH_CRP"/>
    <property type="match status" value="1"/>
</dbReference>